<dbReference type="InterPro" id="IPR027417">
    <property type="entry name" value="P-loop_NTPase"/>
</dbReference>
<feature type="domain" description="Helicase C-terminal" evidence="2">
    <location>
        <begin position="461"/>
        <end position="623"/>
    </location>
</feature>
<dbReference type="GO" id="GO:0003677">
    <property type="term" value="F:DNA binding"/>
    <property type="evidence" value="ECO:0007669"/>
    <property type="project" value="InterPro"/>
</dbReference>
<accession>A0A9W6LAA9</accession>
<dbReference type="GO" id="GO:0005829">
    <property type="term" value="C:cytosol"/>
    <property type="evidence" value="ECO:0007669"/>
    <property type="project" value="TreeGrafter"/>
</dbReference>
<evidence type="ECO:0000259" key="2">
    <source>
        <dbReference type="PROSITE" id="PS51194"/>
    </source>
</evidence>
<dbReference type="RefSeq" id="WP_214187860.1">
    <property type="nucleotide sequence ID" value="NZ_BSDS01000001.1"/>
</dbReference>
<dbReference type="Pfam" id="PF00271">
    <property type="entry name" value="Helicase_C"/>
    <property type="match status" value="1"/>
</dbReference>
<dbReference type="PANTHER" id="PTHR47396">
    <property type="entry name" value="TYPE I RESTRICTION ENZYME ECOKI R PROTEIN"/>
    <property type="match status" value="1"/>
</dbReference>
<dbReference type="SUPFAM" id="SSF52540">
    <property type="entry name" value="P-loop containing nucleoside triphosphate hydrolases"/>
    <property type="match status" value="1"/>
</dbReference>
<dbReference type="PANTHER" id="PTHR47396:SF1">
    <property type="entry name" value="ATP-DEPENDENT HELICASE IRC3-RELATED"/>
    <property type="match status" value="1"/>
</dbReference>
<dbReference type="Pfam" id="PF04851">
    <property type="entry name" value="ResIII"/>
    <property type="match status" value="1"/>
</dbReference>
<dbReference type="EMBL" id="BSDS01000001">
    <property type="protein sequence ID" value="GLI37123.1"/>
    <property type="molecule type" value="Genomic_DNA"/>
</dbReference>
<evidence type="ECO:0000259" key="1">
    <source>
        <dbReference type="PROSITE" id="PS51192"/>
    </source>
</evidence>
<dbReference type="AlphaFoldDB" id="A0A9W6LAA9"/>
<dbReference type="Gene3D" id="3.90.1570.30">
    <property type="match status" value="1"/>
</dbReference>
<name>A0A9W6LAA9_9BACT</name>
<comment type="caution">
    <text evidence="3">The sequence shown here is derived from an EMBL/GenBank/DDBJ whole genome shotgun (WGS) entry which is preliminary data.</text>
</comment>
<keyword evidence="4" id="KW-1185">Reference proteome</keyword>
<gene>
    <name evidence="3" type="primary">hsdR</name>
    <name evidence="3" type="ORF">GHYDROH2_06240</name>
</gene>
<dbReference type="SMART" id="SM00487">
    <property type="entry name" value="DEXDc"/>
    <property type="match status" value="1"/>
</dbReference>
<dbReference type="InterPro" id="IPR014001">
    <property type="entry name" value="Helicase_ATP-bd"/>
</dbReference>
<dbReference type="PROSITE" id="PS51192">
    <property type="entry name" value="HELICASE_ATP_BIND_1"/>
    <property type="match status" value="1"/>
</dbReference>
<reference evidence="3" key="1">
    <citation type="submission" date="2022-12" db="EMBL/GenBank/DDBJ databases">
        <title>Reference genome sequencing for broad-spectrum identification of bacterial and archaeal isolates by mass spectrometry.</title>
        <authorList>
            <person name="Sekiguchi Y."/>
            <person name="Tourlousse D.M."/>
        </authorList>
    </citation>
    <scope>NUCLEOTIDE SEQUENCE</scope>
    <source>
        <strain evidence="3">H2</strain>
    </source>
</reference>
<dbReference type="Pfam" id="PF08463">
    <property type="entry name" value="EcoEI_R_C"/>
    <property type="match status" value="1"/>
</dbReference>
<sequence length="900" mass="102366">MPGRKTASPANSEWLTRRTLIDPQLAAAGWKIVPFDSGKPLSELDCSAIVEYPTDNGPADYALCVGGRILGIVEAKKLSLGPRNVLTQAERYSRGASSNPLRFGSYRVPFLYSTNGEAIWHHDIRHEFNRSRPVAAFHSPAALQEKLQSDFGAVCRALQALPNSHGRLRDYQIECNGEIEKAIEQRKRHMLVAMATGTGKTFTMVNEVYRLMKSGVARRILFLVDRRALAAQAVRSFASFEPEPGLKFDKIYEVYSQRFQAEDFDENEKFDPKVLPNSYLTDPRPGTTFLYVSTIQRMTINLFGKAAAFGDEEGDGEDDAIQLLIPIHAFDVIIADECHRGYTASELAIWRATLDHFDAIKIGLTATPAAHTTTYFRDVVFRYEYERAVREGHLVDYDLVAVRSDVRMNGTFLKEGELVGRVDTETGSEQMDYLEDERNYDAAAVERDVTVPDSNRKILQEIKKYAEAHEQRHGRFPKTLIFAANDLPHTSHADQLVAMVCDVFGQGESFARKITGRVDRPLQRIREFRNRPQPSVAVTVDLLSTGVDIPDLEFIIFLRPVKSRILFEQMLGRGTRKGERWKDKSHFTVFDCFDGTLLAYFRNATAITAEKPAPRSRTIAEIIEDIWQNRDREHNIRCLVKRLQRIAKEMSGTAREQFSAFIPDGDMERYAGGLPEALRKDFTGAMNLLRNKEFQDLLVNYHRPERTFLKGYEAADQVSSVWMVRDVDGNDYKPDDYLTAFSRYITEHESDIEAVSILLNRPAGWSMEALTELRRKLVAAPLRFSEEMLQKAHELTYHKAMVDIISMVKHAAREDEELYTAQERVQRAMMRISGSQAFTPEQMEWLDRIRIHLVQNLSISRDDFDDIPVFSHVGGWGRANKAFAGQLPELLKKINEAIAA</sequence>
<proteinExistence type="predicted"/>
<dbReference type="GO" id="GO:0005524">
    <property type="term" value="F:ATP binding"/>
    <property type="evidence" value="ECO:0007669"/>
    <property type="project" value="InterPro"/>
</dbReference>
<feature type="domain" description="Helicase ATP-binding" evidence="1">
    <location>
        <begin position="181"/>
        <end position="386"/>
    </location>
</feature>
<dbReference type="Proteomes" id="UP001144352">
    <property type="component" value="Unassembled WGS sequence"/>
</dbReference>
<protein>
    <submittedName>
        <fullName evidence="3">Type I restriction-modification system deoxyribonuclease</fullName>
    </submittedName>
</protein>
<dbReference type="GO" id="GO:0006304">
    <property type="term" value="P:DNA modification"/>
    <property type="evidence" value="ECO:0007669"/>
    <property type="project" value="InterPro"/>
</dbReference>
<dbReference type="InterPro" id="IPR013670">
    <property type="entry name" value="EcoEI_R_C_dom"/>
</dbReference>
<dbReference type="GO" id="GO:0016787">
    <property type="term" value="F:hydrolase activity"/>
    <property type="evidence" value="ECO:0007669"/>
    <property type="project" value="InterPro"/>
</dbReference>
<dbReference type="PROSITE" id="PS51194">
    <property type="entry name" value="HELICASE_CTER"/>
    <property type="match status" value="1"/>
</dbReference>
<dbReference type="InterPro" id="IPR001650">
    <property type="entry name" value="Helicase_C-like"/>
</dbReference>
<organism evidence="3 4">
    <name type="scientific">Geobacter hydrogenophilus</name>
    <dbReference type="NCBI Taxonomy" id="40983"/>
    <lineage>
        <taxon>Bacteria</taxon>
        <taxon>Pseudomonadati</taxon>
        <taxon>Thermodesulfobacteriota</taxon>
        <taxon>Desulfuromonadia</taxon>
        <taxon>Geobacterales</taxon>
        <taxon>Geobacteraceae</taxon>
        <taxon>Geobacter</taxon>
    </lineage>
</organism>
<evidence type="ECO:0000313" key="3">
    <source>
        <dbReference type="EMBL" id="GLI37123.1"/>
    </source>
</evidence>
<dbReference type="Gene3D" id="3.40.50.300">
    <property type="entry name" value="P-loop containing nucleotide triphosphate hydrolases"/>
    <property type="match status" value="2"/>
</dbReference>
<dbReference type="InterPro" id="IPR050742">
    <property type="entry name" value="Helicase_Restrict-Modif_Enz"/>
</dbReference>
<dbReference type="InterPro" id="IPR006935">
    <property type="entry name" value="Helicase/UvrB_N"/>
</dbReference>
<dbReference type="CDD" id="cd18799">
    <property type="entry name" value="SF2_C_EcoAI-like"/>
    <property type="match status" value="1"/>
</dbReference>
<evidence type="ECO:0000313" key="4">
    <source>
        <dbReference type="Proteomes" id="UP001144352"/>
    </source>
</evidence>